<dbReference type="CDD" id="cd06127">
    <property type="entry name" value="DEDDh"/>
    <property type="match status" value="1"/>
</dbReference>
<dbReference type="RefSeq" id="WP_085801811.1">
    <property type="nucleotide sequence ID" value="NZ_FWXB01000018.1"/>
</dbReference>
<feature type="transmembrane region" description="Helical" evidence="5">
    <location>
        <begin position="12"/>
        <end position="34"/>
    </location>
</feature>
<evidence type="ECO:0000256" key="5">
    <source>
        <dbReference type="SAM" id="Phobius"/>
    </source>
</evidence>
<dbReference type="EMBL" id="FWXB01000018">
    <property type="protein sequence ID" value="SMC13883.1"/>
    <property type="molecule type" value="Genomic_DNA"/>
</dbReference>
<keyword evidence="5" id="KW-0812">Transmembrane</keyword>
<dbReference type="Gene3D" id="3.30.420.10">
    <property type="entry name" value="Ribonuclease H-like superfamily/Ribonuclease H"/>
    <property type="match status" value="1"/>
</dbReference>
<evidence type="ECO:0000313" key="7">
    <source>
        <dbReference type="EMBL" id="SMC13883.1"/>
    </source>
</evidence>
<dbReference type="EC" id="2.7.7.7" evidence="1"/>
<evidence type="ECO:0000256" key="2">
    <source>
        <dbReference type="ARBA" id="ARBA00025483"/>
    </source>
</evidence>
<dbReference type="Proteomes" id="UP000193224">
    <property type="component" value="Unassembled WGS sequence"/>
</dbReference>
<dbReference type="SMART" id="SM00479">
    <property type="entry name" value="EXOIII"/>
    <property type="match status" value="1"/>
</dbReference>
<dbReference type="InterPro" id="IPR036397">
    <property type="entry name" value="RNaseH_sf"/>
</dbReference>
<accession>A0A1X7BW86</accession>
<keyword evidence="7" id="KW-0548">Nucleotidyltransferase</keyword>
<dbReference type="GO" id="GO:0008408">
    <property type="term" value="F:3'-5' exonuclease activity"/>
    <property type="evidence" value="ECO:0007669"/>
    <property type="project" value="TreeGrafter"/>
</dbReference>
<dbReference type="Gene3D" id="6.10.340.10">
    <property type="match status" value="1"/>
</dbReference>
<keyword evidence="5" id="KW-1133">Transmembrane helix</keyword>
<dbReference type="InterPro" id="IPR006054">
    <property type="entry name" value="DnaQ"/>
</dbReference>
<reference evidence="7 8" key="1">
    <citation type="submission" date="2017-03" db="EMBL/GenBank/DDBJ databases">
        <authorList>
            <person name="Afonso C.L."/>
            <person name="Miller P.J."/>
            <person name="Scott M.A."/>
            <person name="Spackman E."/>
            <person name="Goraichik I."/>
            <person name="Dimitrov K.M."/>
            <person name="Suarez D.L."/>
            <person name="Swayne D.E."/>
        </authorList>
    </citation>
    <scope>NUCLEOTIDE SEQUENCE [LARGE SCALE GENOMIC DNA]</scope>
    <source>
        <strain evidence="7 8">CECT 7745</strain>
    </source>
</reference>
<dbReference type="SUPFAM" id="SSF53098">
    <property type="entry name" value="Ribonuclease H-like"/>
    <property type="match status" value="1"/>
</dbReference>
<dbReference type="GO" id="GO:0003677">
    <property type="term" value="F:DNA binding"/>
    <property type="evidence" value="ECO:0007669"/>
    <property type="project" value="InterPro"/>
</dbReference>
<dbReference type="OrthoDB" id="9804290at2"/>
<dbReference type="GO" id="GO:0005829">
    <property type="term" value="C:cytosol"/>
    <property type="evidence" value="ECO:0007669"/>
    <property type="project" value="TreeGrafter"/>
</dbReference>
<dbReference type="AlphaFoldDB" id="A0A1X7BW86"/>
<dbReference type="PANTHER" id="PTHR30231:SF41">
    <property type="entry name" value="DNA POLYMERASE III SUBUNIT EPSILON"/>
    <property type="match status" value="1"/>
</dbReference>
<proteinExistence type="predicted"/>
<evidence type="ECO:0000256" key="3">
    <source>
        <dbReference type="ARBA" id="ARBA00026073"/>
    </source>
</evidence>
<dbReference type="InterPro" id="IPR013520">
    <property type="entry name" value="Ribonucl_H"/>
</dbReference>
<protein>
    <recommendedName>
        <fullName evidence="1">DNA-directed DNA polymerase</fullName>
        <ecNumber evidence="1">2.7.7.7</ecNumber>
    </recommendedName>
</protein>
<dbReference type="InterPro" id="IPR012337">
    <property type="entry name" value="RNaseH-like_sf"/>
</dbReference>
<evidence type="ECO:0000256" key="1">
    <source>
        <dbReference type="ARBA" id="ARBA00012417"/>
    </source>
</evidence>
<comment type="catalytic activity">
    <reaction evidence="4">
        <text>DNA(n) + a 2'-deoxyribonucleoside 5'-triphosphate = DNA(n+1) + diphosphate</text>
        <dbReference type="Rhea" id="RHEA:22508"/>
        <dbReference type="Rhea" id="RHEA-COMP:17339"/>
        <dbReference type="Rhea" id="RHEA-COMP:17340"/>
        <dbReference type="ChEBI" id="CHEBI:33019"/>
        <dbReference type="ChEBI" id="CHEBI:61560"/>
        <dbReference type="ChEBI" id="CHEBI:173112"/>
        <dbReference type="EC" id="2.7.7.7"/>
    </reaction>
</comment>
<comment type="function">
    <text evidence="2">DNA polymerase III is a complex, multichain enzyme responsible for most of the replicative synthesis in bacteria. The epsilon subunit contain the editing function and is a proofreading 3'-5' exonuclease.</text>
</comment>
<comment type="subunit">
    <text evidence="3">DNA polymerase III contains a core (composed of alpha, epsilon and theta chains) that associates with a tau subunit. This core dimerizes to form the POLIII' complex. PolIII' associates with the gamma complex (composed of gamma, delta, delta', psi and chi chains) and with the beta chain to form the complete DNA polymerase III complex.</text>
</comment>
<dbReference type="GO" id="GO:0003887">
    <property type="term" value="F:DNA-directed DNA polymerase activity"/>
    <property type="evidence" value="ECO:0007669"/>
    <property type="project" value="UniProtKB-EC"/>
</dbReference>
<keyword evidence="7" id="KW-0808">Transferase</keyword>
<dbReference type="FunFam" id="3.30.420.10:FF:000045">
    <property type="entry name" value="3'-5' exonuclease DinG"/>
    <property type="match status" value="1"/>
</dbReference>
<dbReference type="Pfam" id="PF00929">
    <property type="entry name" value="RNase_T"/>
    <property type="match status" value="1"/>
</dbReference>
<organism evidence="7 8">
    <name type="scientific">Roseovarius aestuarii</name>
    <dbReference type="NCBI Taxonomy" id="475083"/>
    <lineage>
        <taxon>Bacteria</taxon>
        <taxon>Pseudomonadati</taxon>
        <taxon>Pseudomonadota</taxon>
        <taxon>Alphaproteobacteria</taxon>
        <taxon>Rhodobacterales</taxon>
        <taxon>Roseobacteraceae</taxon>
        <taxon>Roseovarius</taxon>
    </lineage>
</organism>
<name>A0A1X7BW86_9RHOB</name>
<evidence type="ECO:0000256" key="4">
    <source>
        <dbReference type="ARBA" id="ARBA00049244"/>
    </source>
</evidence>
<keyword evidence="8" id="KW-1185">Reference proteome</keyword>
<sequence>MLTDLSLRFRIFLFFCFLAVAGTGLVGVALAFGWSRAEVEMPITPFVTAFIIFAFLNTGLVVTVWLLFDEQVAKPINKLSASMRLGAHSGLDSQVKPDSARYLGDLASAANTLTRTFNSSVMSTADEVARETQRLRAEREHLTAILSEIPIATILLNSAQEIVLYDTQAADVLMQIAPPRLKAPLADYLDANDVSKAMERLSDTNTEVPFKLHDIARKKSFRARLKALKDDGHMIFIDVEAKDCQQVEPRPLIFDFDLMSAAETRHINDTPVSELCFVPFDTETTGLSVEKDAIVQLAAVRVLNGRIVDGEVMDTYVNPGRPIPPSSTKIHHVTDADVADAADIGVVGRVFHHFAKDAVLVAHNAPFDIGFLRKSEAQMGVDWAHPVLDTVLLSAVVFGTTEEHSLDALCERLSIKIPAHLRHTALGDAKATADALVKLLPLLEGKGIVTFSELIHETKKHGRLLRDLNE</sequence>
<dbReference type="GO" id="GO:0045004">
    <property type="term" value="P:DNA replication proofreading"/>
    <property type="evidence" value="ECO:0007669"/>
    <property type="project" value="TreeGrafter"/>
</dbReference>
<evidence type="ECO:0000313" key="8">
    <source>
        <dbReference type="Proteomes" id="UP000193224"/>
    </source>
</evidence>
<feature type="transmembrane region" description="Helical" evidence="5">
    <location>
        <begin position="46"/>
        <end position="68"/>
    </location>
</feature>
<keyword evidence="5" id="KW-0472">Membrane</keyword>
<feature type="domain" description="Exonuclease" evidence="6">
    <location>
        <begin position="276"/>
        <end position="445"/>
    </location>
</feature>
<dbReference type="NCBIfam" id="TIGR00573">
    <property type="entry name" value="dnaq"/>
    <property type="match status" value="1"/>
</dbReference>
<evidence type="ECO:0000259" key="6">
    <source>
        <dbReference type="SMART" id="SM00479"/>
    </source>
</evidence>
<dbReference type="PANTHER" id="PTHR30231">
    <property type="entry name" value="DNA POLYMERASE III SUBUNIT EPSILON"/>
    <property type="match status" value="1"/>
</dbReference>
<gene>
    <name evidence="7" type="primary">polC</name>
    <name evidence="7" type="ORF">ROA7745_03745</name>
</gene>